<feature type="region of interest" description="Disordered" evidence="1">
    <location>
        <begin position="188"/>
        <end position="210"/>
    </location>
</feature>
<proteinExistence type="predicted"/>
<feature type="transmembrane region" description="Helical" evidence="2">
    <location>
        <begin position="725"/>
        <end position="747"/>
    </location>
</feature>
<feature type="compositionally biased region" description="Basic residues" evidence="1">
    <location>
        <begin position="1"/>
        <end position="10"/>
    </location>
</feature>
<evidence type="ECO:0000313" key="3">
    <source>
        <dbReference type="EMBL" id="OMJ26589.1"/>
    </source>
</evidence>
<protein>
    <submittedName>
        <fullName evidence="3">Chitin synthase D</fullName>
    </submittedName>
</protein>
<feature type="transmembrane region" description="Helical" evidence="2">
    <location>
        <begin position="459"/>
        <end position="480"/>
    </location>
</feature>
<feature type="compositionally biased region" description="Polar residues" evidence="1">
    <location>
        <begin position="307"/>
        <end position="325"/>
    </location>
</feature>
<evidence type="ECO:0000313" key="4">
    <source>
        <dbReference type="Proteomes" id="UP000187283"/>
    </source>
</evidence>
<name>A0A1R1YI65_9FUNG</name>
<gene>
    <name evidence="3" type="ORF">AYI70_g16</name>
</gene>
<accession>A0A1R1YI65</accession>
<feature type="region of interest" description="Disordered" evidence="1">
    <location>
        <begin position="303"/>
        <end position="325"/>
    </location>
</feature>
<keyword evidence="2" id="KW-1133">Transmembrane helix</keyword>
<dbReference type="EMBL" id="LSSN01000002">
    <property type="protein sequence ID" value="OMJ26589.1"/>
    <property type="molecule type" value="Genomic_DNA"/>
</dbReference>
<dbReference type="Pfam" id="PF03142">
    <property type="entry name" value="Chitin_synth_2"/>
    <property type="match status" value="1"/>
</dbReference>
<reference evidence="3 4" key="1">
    <citation type="submission" date="2017-01" db="EMBL/GenBank/DDBJ databases">
        <authorList>
            <person name="Mah S.A."/>
            <person name="Swanson W.J."/>
            <person name="Moy G.W."/>
            <person name="Vacquier V.D."/>
        </authorList>
    </citation>
    <scope>NUCLEOTIDE SEQUENCE [LARGE SCALE GENOMIC DNA]</scope>
    <source>
        <strain evidence="3 4">GSMNP</strain>
    </source>
</reference>
<dbReference type="STRING" id="133412.A0A1R1YI65"/>
<keyword evidence="2" id="KW-0472">Membrane</keyword>
<evidence type="ECO:0000256" key="2">
    <source>
        <dbReference type="SAM" id="Phobius"/>
    </source>
</evidence>
<keyword evidence="2" id="KW-0812">Transmembrane</keyword>
<feature type="compositionally biased region" description="Polar residues" evidence="1">
    <location>
        <begin position="14"/>
        <end position="28"/>
    </location>
</feature>
<evidence type="ECO:0000256" key="1">
    <source>
        <dbReference type="SAM" id="MobiDB-lite"/>
    </source>
</evidence>
<organism evidence="3 4">
    <name type="scientific">Smittium culicis</name>
    <dbReference type="NCBI Taxonomy" id="133412"/>
    <lineage>
        <taxon>Eukaryota</taxon>
        <taxon>Fungi</taxon>
        <taxon>Fungi incertae sedis</taxon>
        <taxon>Zoopagomycota</taxon>
        <taxon>Kickxellomycotina</taxon>
        <taxon>Harpellomycetes</taxon>
        <taxon>Harpellales</taxon>
        <taxon>Legeriomycetaceae</taxon>
        <taxon>Smittium</taxon>
    </lineage>
</organism>
<dbReference type="OrthoDB" id="370884at2759"/>
<sequence>MYNKKPKNIHNHSPDFTSNPENDTQNLINTNPLQLRNHINESSSGSIKISHLYDIRGPKAEAPTDFKIPNIKDLTNSFLNDQEILFFSSISSKHAPHQKNSKKLNTILNSNSFLTDHSNLALFSNSITNNFSYRKNKSYKSDPHSSSSILSRKPSKNNFVTKKIKYNNSFGSLSKKSVNRIPDTAYHRPPKILKNIPAPNPSIKSKKPNELSPTKLLSKEHQTKFSPHNSTNLSILPFNSNKLHPNYRTPVSKNVKSLNKRFSFTQSTSYNRQSPKIKYTRQRRNRISELSDIEEIEEIYFHPTIPPNESNHQLKKNPQNNQDKSLSFLHESSNNIKRSYYSDDEKIKSESIIENRSSDSTSESHPKLLITSSKKNFKLVSFKKAPEVLYHSDNHNTNFPPSSISANYPPCTSQNLPKLHSFPYPKLKIFDHIKDFFSDMNILSILGTKVDSNNSTMNFIAYSLLITTVVTFLILIIFLISSTSCNAISLYTTASLARSKNFSALGSVFNINQKKSPELYSLLLPYSGNDVSDFFAPYKKFLNPQNTPSTNVDFFLSSCPFNLTNTSNWFRKFSMDPDNSFNIDNFNNMQQKNTDYRYVLNSNRVGLLYLPISGSFANKDFPYHYVIINKEVYDFTAYLKYSTYSIIENDQTVMKINHTSSFIDPKIVRIILENKGLDITSLLKSNITNTSFNSVTTCLKKFFYRGVVSRSIKSYACVGVGIFEWFILSPLFFGLLYQNFIYLVILFRQKKHYYHKLQNSSTNLNSSTYNENIRKKSNSQNLAILANDEDMNNLSSSTDCSKDSQKELAINSHNFKLAERLGNNNNNNSSQENHYSENFRTNKRQISNGTFSGSTIPLENDTLSIAENGTRNSRVIISLLLTNETIEMISSTINSILENSYNTENLVLFVVVDGSNEVLKSVLEILDYCGSVPEPKIYGSQGQDLKNHVEYQNRDRIFDTIEDLESFLLARVFSGILTKSGTTISYVIVAKDSYQGHLDSIMLTFGLFKGIEIRADTPLLPKPSPNSNNLALNSDSLFGNYGPRPFSDLSKSKSFSNRLNKKRKKIAIFLEDELYNTFTELGYPLDQFEYCLVVDVGMYIEKFSIRSMVTKMNKDIDIDVLQGSIETSYRGFSIPKIIQTYEAHLRYTLNSYFGGIIGAKNLRDRGFTLYRVLINGEKMFIGSPEIQSQLGELVKNTVHNRQMLSGNGDCVMDLLLIKTFPSTKWRFDYMASSKCPVYESLHELDINERQWLKTRIHLILENLKQRRPAPISILFLDHLQQYSIYHIHKQNHNFIVWVHFYRLANPSFCLQ</sequence>
<dbReference type="Proteomes" id="UP000187283">
    <property type="component" value="Unassembled WGS sequence"/>
</dbReference>
<feature type="region of interest" description="Disordered" evidence="1">
    <location>
        <begin position="1"/>
        <end position="28"/>
    </location>
</feature>
<keyword evidence="4" id="KW-1185">Reference proteome</keyword>
<comment type="caution">
    <text evidence="3">The sequence shown here is derived from an EMBL/GenBank/DDBJ whole genome shotgun (WGS) entry which is preliminary data.</text>
</comment>